<evidence type="ECO:0000313" key="1">
    <source>
        <dbReference type="EMBL" id="KAG9393494.1"/>
    </source>
</evidence>
<accession>A0A8J6B5K0</accession>
<sequence>MLDHIIVLIRRIIDDIPAASPLAKHIEDEVVAPHRSSLKKKQRTLSKYLKAQRKWTRGTDGRLVGQFRSISRKLRPAARTWSLPALATMTTKPPVKIWFAWTLGGNLSIDMGAKLESMPISVPGQSQPKGETLTARITLEQDSVRCETICPADMDYLWIFPSVSGVYVAPEPRSYQIWRIPVNLKRLGDSSSTLKVIESMLKMTGPTKLPTAPLPMLIAKLRPSVLKEERIVVSTPPIIHGGQQVRVWRLRWANPTANRVMLASVLICSPDVKLNYHELTQKPIDMEAKASDKAIFYCSAGKAWRSKVACQHVGLAADPGQRFNLCIRTYGNGTPKFVPIIYALPRYDLRLG</sequence>
<dbReference type="AlphaFoldDB" id="A0A8J6B5K0"/>
<reference evidence="1" key="1">
    <citation type="submission" date="2021-05" db="EMBL/GenBank/DDBJ databases">
        <title>A free-living protist that lacks canonical eukaryotic 1 DNA replication and segregation systems.</title>
        <authorList>
            <person name="Salas-Leiva D.E."/>
            <person name="Tromer E.C."/>
            <person name="Curtis B.A."/>
            <person name="Jerlstrom-Hultqvist J."/>
            <person name="Kolisko M."/>
            <person name="Yi Z."/>
            <person name="Salas-Leiva J.S."/>
            <person name="Gallot-Lavallee L."/>
            <person name="Kops G.J.P.L."/>
            <person name="Archibald J.M."/>
            <person name="Simpson A.G.B."/>
            <person name="Roger A.J."/>
        </authorList>
    </citation>
    <scope>NUCLEOTIDE SEQUENCE</scope>
    <source>
        <strain evidence="1">BICM</strain>
    </source>
</reference>
<comment type="caution">
    <text evidence="1">The sequence shown here is derived from an EMBL/GenBank/DDBJ whole genome shotgun (WGS) entry which is preliminary data.</text>
</comment>
<dbReference type="Proteomes" id="UP000717585">
    <property type="component" value="Unassembled WGS sequence"/>
</dbReference>
<dbReference type="EMBL" id="JAHDYR010000024">
    <property type="protein sequence ID" value="KAG9393494.1"/>
    <property type="molecule type" value="Genomic_DNA"/>
</dbReference>
<protein>
    <submittedName>
        <fullName evidence="1">Uncharacterized protein</fullName>
    </submittedName>
</protein>
<keyword evidence="2" id="KW-1185">Reference proteome</keyword>
<name>A0A8J6B5K0_9EUKA</name>
<organism evidence="1 2">
    <name type="scientific">Carpediemonas membranifera</name>
    <dbReference type="NCBI Taxonomy" id="201153"/>
    <lineage>
        <taxon>Eukaryota</taxon>
        <taxon>Metamonada</taxon>
        <taxon>Carpediemonas-like organisms</taxon>
        <taxon>Carpediemonas</taxon>
    </lineage>
</organism>
<evidence type="ECO:0000313" key="2">
    <source>
        <dbReference type="Proteomes" id="UP000717585"/>
    </source>
</evidence>
<proteinExistence type="predicted"/>
<gene>
    <name evidence="1" type="ORF">J8273_4965</name>
</gene>